<dbReference type="Proteomes" id="UP001316189">
    <property type="component" value="Chromosome"/>
</dbReference>
<feature type="region of interest" description="Disordered" evidence="7">
    <location>
        <begin position="244"/>
        <end position="288"/>
    </location>
</feature>
<evidence type="ECO:0000256" key="7">
    <source>
        <dbReference type="SAM" id="MobiDB-lite"/>
    </source>
</evidence>
<evidence type="ECO:0000256" key="6">
    <source>
        <dbReference type="RuleBase" id="RU363076"/>
    </source>
</evidence>
<dbReference type="RefSeq" id="WP_227569372.1">
    <property type="nucleotide sequence ID" value="NZ_CP101988.1"/>
</dbReference>
<accession>A0ABY5KXR3</accession>
<dbReference type="PROSITE" id="PS51257">
    <property type="entry name" value="PROKAR_LIPOPROTEIN"/>
    <property type="match status" value="1"/>
</dbReference>
<evidence type="ECO:0000313" key="9">
    <source>
        <dbReference type="Proteomes" id="UP001316189"/>
    </source>
</evidence>
<comment type="similarity">
    <text evidence="2 6">Belongs to the SURF1 family.</text>
</comment>
<dbReference type="PROSITE" id="PS50895">
    <property type="entry name" value="SURF1"/>
    <property type="match status" value="1"/>
</dbReference>
<gene>
    <name evidence="8" type="ORF">NP064_09355</name>
</gene>
<evidence type="ECO:0000313" key="8">
    <source>
        <dbReference type="EMBL" id="UUI74047.1"/>
    </source>
</evidence>
<evidence type="ECO:0000256" key="5">
    <source>
        <dbReference type="ARBA" id="ARBA00023136"/>
    </source>
</evidence>
<reference evidence="8 9" key="1">
    <citation type="submission" date="2022-07" db="EMBL/GenBank/DDBJ databases">
        <title>Novel species in genus cellulomonas.</title>
        <authorList>
            <person name="Ye L."/>
        </authorList>
    </citation>
    <scope>NUCLEOTIDE SEQUENCE [LARGE SCALE GENOMIC DNA]</scope>
    <source>
        <strain evidence="9">zg-Y338</strain>
    </source>
</reference>
<keyword evidence="4" id="KW-1133">Transmembrane helix</keyword>
<sequence>MSPRVRRAVGVVLLGVLIAVGCTLAGRWQWNRHVARDAQITVVEANYDADPVPLSAVLDSPAQPLAATQEWQPVEVVGHYDPQRTVLLRNRPVDGQPGYHVLVPLVLEEGGEPGSVLLVDRGYIPWGDDASSAVDVPEPPAGSVTVTARLRLDEPSLGRAAPAGQVQSITVDEVLLAGGSADPAQPVYRAYGSLVAEDPAAGALGALASPSTDPGSHLSYSFQWWTFAVGSLVGFSMLARRDLRESAEDDPQAAEPTAREPRRRRGPTAEDEEDALVDARLGAHGRPG</sequence>
<dbReference type="InterPro" id="IPR002994">
    <property type="entry name" value="Surf1/Shy1"/>
</dbReference>
<name>A0ABY5KXR3_9CELL</name>
<proteinExistence type="inferred from homology"/>
<keyword evidence="6" id="KW-1003">Cell membrane</keyword>
<comment type="subcellular location">
    <subcellularLocation>
        <location evidence="6">Cell membrane</location>
        <topology evidence="6">Multi-pass membrane protein</topology>
    </subcellularLocation>
    <subcellularLocation>
        <location evidence="1">Membrane</location>
    </subcellularLocation>
</comment>
<keyword evidence="5" id="KW-0472">Membrane</keyword>
<evidence type="ECO:0000256" key="1">
    <source>
        <dbReference type="ARBA" id="ARBA00004370"/>
    </source>
</evidence>
<keyword evidence="3" id="KW-0812">Transmembrane</keyword>
<evidence type="ECO:0000256" key="2">
    <source>
        <dbReference type="ARBA" id="ARBA00007165"/>
    </source>
</evidence>
<evidence type="ECO:0000256" key="4">
    <source>
        <dbReference type="ARBA" id="ARBA00022989"/>
    </source>
</evidence>
<keyword evidence="9" id="KW-1185">Reference proteome</keyword>
<dbReference type="CDD" id="cd06662">
    <property type="entry name" value="SURF1"/>
    <property type="match status" value="1"/>
</dbReference>
<dbReference type="PANTHER" id="PTHR23427">
    <property type="entry name" value="SURFEIT LOCUS PROTEIN"/>
    <property type="match status" value="1"/>
</dbReference>
<dbReference type="EMBL" id="CP101988">
    <property type="protein sequence ID" value="UUI74047.1"/>
    <property type="molecule type" value="Genomic_DNA"/>
</dbReference>
<dbReference type="Pfam" id="PF02104">
    <property type="entry name" value="SURF1"/>
    <property type="match status" value="1"/>
</dbReference>
<organism evidence="8 9">
    <name type="scientific">Cellulomonas chengniuliangii</name>
    <dbReference type="NCBI Taxonomy" id="2968084"/>
    <lineage>
        <taxon>Bacteria</taxon>
        <taxon>Bacillati</taxon>
        <taxon>Actinomycetota</taxon>
        <taxon>Actinomycetes</taxon>
        <taxon>Micrococcales</taxon>
        <taxon>Cellulomonadaceae</taxon>
        <taxon>Cellulomonas</taxon>
    </lineage>
</organism>
<dbReference type="InterPro" id="IPR045214">
    <property type="entry name" value="Surf1/Surf4"/>
</dbReference>
<dbReference type="PANTHER" id="PTHR23427:SF2">
    <property type="entry name" value="SURFEIT LOCUS PROTEIN 1"/>
    <property type="match status" value="1"/>
</dbReference>
<evidence type="ECO:0000256" key="3">
    <source>
        <dbReference type="ARBA" id="ARBA00022692"/>
    </source>
</evidence>
<protein>
    <recommendedName>
        <fullName evidence="6">SURF1-like protein</fullName>
    </recommendedName>
</protein>